<feature type="domain" description="MABP1/WDR62 second WD40" evidence="3">
    <location>
        <begin position="385"/>
        <end position="744"/>
    </location>
</feature>
<feature type="compositionally biased region" description="Basic and acidic residues" evidence="2">
    <location>
        <begin position="1273"/>
        <end position="1291"/>
    </location>
</feature>
<evidence type="ECO:0000256" key="1">
    <source>
        <dbReference type="PROSITE-ProRule" id="PRU00221"/>
    </source>
</evidence>
<accession>A0A2K1KUR6</accession>
<protein>
    <recommendedName>
        <fullName evidence="3">MABP1/WDR62 second WD40 domain-containing protein</fullName>
    </recommendedName>
</protein>
<dbReference type="SUPFAM" id="SSF50978">
    <property type="entry name" value="WD40 repeat-like"/>
    <property type="match status" value="2"/>
</dbReference>
<evidence type="ECO:0000256" key="2">
    <source>
        <dbReference type="SAM" id="MobiDB-lite"/>
    </source>
</evidence>
<dbReference type="Proteomes" id="UP000006727">
    <property type="component" value="Chromosome 3"/>
</dbReference>
<dbReference type="PaxDb" id="3218-PP1S25_358V6.1"/>
<dbReference type="FunCoup" id="A0A2K1KUR6">
    <property type="interactions" value="498"/>
</dbReference>
<dbReference type="Gene3D" id="2.130.10.10">
    <property type="entry name" value="YVTN repeat-like/Quinoprotein amine dehydrogenase"/>
    <property type="match status" value="4"/>
</dbReference>
<dbReference type="PROSITE" id="PS50294">
    <property type="entry name" value="WD_REPEATS_REGION"/>
    <property type="match status" value="1"/>
</dbReference>
<evidence type="ECO:0000313" key="6">
    <source>
        <dbReference type="Proteomes" id="UP000006727"/>
    </source>
</evidence>
<dbReference type="Gramene" id="Pp3c3_16960V3.1">
    <property type="protein sequence ID" value="Pp3c3_16960V3.1"/>
    <property type="gene ID" value="Pp3c3_16960"/>
</dbReference>
<feature type="repeat" description="WD" evidence="1">
    <location>
        <begin position="711"/>
        <end position="744"/>
    </location>
</feature>
<dbReference type="PROSITE" id="PS51257">
    <property type="entry name" value="PROKAR_LIPOPROTEIN"/>
    <property type="match status" value="1"/>
</dbReference>
<dbReference type="InterPro" id="IPR036322">
    <property type="entry name" value="WD40_repeat_dom_sf"/>
</dbReference>
<name>A0A2K1KUR6_PHYPA</name>
<keyword evidence="6" id="KW-1185">Reference proteome</keyword>
<proteinExistence type="predicted"/>
<feature type="region of interest" description="Disordered" evidence="2">
    <location>
        <begin position="1267"/>
        <end position="1299"/>
    </location>
</feature>
<dbReference type="InterPro" id="IPR001680">
    <property type="entry name" value="WD40_rpt"/>
</dbReference>
<keyword evidence="1" id="KW-0853">WD repeat</keyword>
<dbReference type="Pfam" id="PF00400">
    <property type="entry name" value="WD40"/>
    <property type="match status" value="1"/>
</dbReference>
<gene>
    <name evidence="4" type="ORF">PHYPA_004539</name>
</gene>
<sequence>MRLLKRKTRKVEGFGKLELERVIGLTTASQSGLSCNATTGELAYLAGAVVVIYNVKANSQTQFLVAPKTAKAFSCVAYSGQGGRFLAAGESGHQPGIIIWEVAVGARVAELRAHKQGVCCVQFSPNGKHLVSVGVPSDGQVCLWDWRSGTLLAKSRASTTSQPACALQFASDGSFFVTGGVKHLKHWVIGLPKARSVGGNGTTGMEGKTVNLGTQKDSSFVAILSAPPSKDASTVTPDFQPLYALTAGGILCLLHCGLAIEKWVDLKVRHGYALAISGAHVGCACSDGIVRVFMHGSLTYAVTLPRPPPYGHHGLVDASVGATIAVGNRTQPGIRFPDAVACSFLQEGQTLAVIYADHSLLVWDVQSFSKIGRYRTLLSHNACIWDVSLLPSPHQAPTLQPMNEKDCSPRGTFATCSADGSIRLWCLDSGQEKSTANLNAGAPPTAGPVNIYNKEILGVLYIDKRDDQKDKVVIGASDEEPFSSLQGFRTICASPDGQHLAAGDRNGNLRVYDLNTLQLIIFKEAHDGEVLSLSFTSNTKDTLVEEPTSIPLLASGGRDRLINIYDVNSRYDIVETLADHTALITSVKFACCGSKLLSCSADKSVIFRNVLASGGRCKFIRYHQELSPRGSFYDIDTDPFSKHAVAVGQDKKLSVLNLISGKTVRHLKLEGDVGEPFKVRLDPSGTYVVCSHSDRIMRIYDFHNGELLTQASGHAEIITGMVFLPDSRRLVSVSGDSCIFIWRLPLNMSRCMRKRCIIYSESRPPPRCLKSAPVHSSRYLDTTNSTPGGADQTILFDPLAVKSKEICTNGRKENFGEIKHIEATILSVGQDSIQEAAERPHTEAGENKKCYGCDGYSALSEIRKEVEHPLTSSNVNSNYTEQLDTNIPDNTRERRSLQHEESHLLTAQVNPRKEIQWKTVHTVFFSDNDYGHDELPSKAGHLDFRTCADDLKNRAGNVSAYSNTLSISSITVDEKVSEKSSVGREIRSLQTMRNSEDEDGVLTHPLDNHKGLETHKSTVVLVKAKASDELGERNERPRTCDGIKSGLERLEVSSTGEQSFGILDGFHQETLNHSAQSKHVDRTLKQDLKKDDQCYRISTVEWPKVHIDSELVKANTDDDFLIRRDLFSEYFPNLVSKIKVDDSDESSFSARFVARSTSSNPQSSWFDTLSSPKADRKFSGTETQALLQDDELEYNPGRLLADERERLKLRERQIFLTRQDKMAIEVQRMRERLVNLGIAVAEIAHDGETTDNKWDSDEKYPECCHYSMPSESPNKRSELAAHTAVEHEDSCRPNSSELPGSGQCAKRALSCSLQDRIANGTENLCTGGVSKTNCSGLSTGGLYSLDASAPGNLGTPRTPKIGRTIDLWQIKARKEPEDGKVESVGEVEIYLATNPASVKQAESSVDEGSGFDTLLRFVGP</sequence>
<evidence type="ECO:0000313" key="5">
    <source>
        <dbReference type="EnsemblPlants" id="Pp3c3_16960V3.1"/>
    </source>
</evidence>
<dbReference type="PANTHER" id="PTHR45589:SF1">
    <property type="entry name" value="WD REPEAT DOMAIN 62, ISOFORM G"/>
    <property type="match status" value="1"/>
</dbReference>
<dbReference type="SMART" id="SM00320">
    <property type="entry name" value="WD40"/>
    <property type="match status" value="11"/>
</dbReference>
<dbReference type="EnsemblPlants" id="Pp3c3_16960V3.1">
    <property type="protein sequence ID" value="Pp3c3_16960V3.1"/>
    <property type="gene ID" value="Pp3c3_16960"/>
</dbReference>
<evidence type="ECO:0000259" key="3">
    <source>
        <dbReference type="Pfam" id="PF24782"/>
    </source>
</evidence>
<reference evidence="5" key="3">
    <citation type="submission" date="2020-12" db="UniProtKB">
        <authorList>
            <consortium name="EnsemblPlants"/>
        </authorList>
    </citation>
    <scope>IDENTIFICATION</scope>
</reference>
<dbReference type="Pfam" id="PF24782">
    <property type="entry name" value="WD40_MABP1-WDR62_2nd"/>
    <property type="match status" value="1"/>
</dbReference>
<reference evidence="4 6" key="1">
    <citation type="journal article" date="2008" name="Science">
        <title>The Physcomitrella genome reveals evolutionary insights into the conquest of land by plants.</title>
        <authorList>
            <person name="Rensing S."/>
            <person name="Lang D."/>
            <person name="Zimmer A."/>
            <person name="Terry A."/>
            <person name="Salamov A."/>
            <person name="Shapiro H."/>
            <person name="Nishiyama T."/>
            <person name="Perroud P.-F."/>
            <person name="Lindquist E."/>
            <person name="Kamisugi Y."/>
            <person name="Tanahashi T."/>
            <person name="Sakakibara K."/>
            <person name="Fujita T."/>
            <person name="Oishi K."/>
            <person name="Shin-I T."/>
            <person name="Kuroki Y."/>
            <person name="Toyoda A."/>
            <person name="Suzuki Y."/>
            <person name="Hashimoto A."/>
            <person name="Yamaguchi K."/>
            <person name="Sugano A."/>
            <person name="Kohara Y."/>
            <person name="Fujiyama A."/>
            <person name="Anterola A."/>
            <person name="Aoki S."/>
            <person name="Ashton N."/>
            <person name="Barbazuk W.B."/>
            <person name="Barker E."/>
            <person name="Bennetzen J."/>
            <person name="Bezanilla M."/>
            <person name="Blankenship R."/>
            <person name="Cho S.H."/>
            <person name="Dutcher S."/>
            <person name="Estelle M."/>
            <person name="Fawcett J.A."/>
            <person name="Gundlach H."/>
            <person name="Hanada K."/>
            <person name="Heyl A."/>
            <person name="Hicks K.A."/>
            <person name="Hugh J."/>
            <person name="Lohr M."/>
            <person name="Mayer K."/>
            <person name="Melkozernov A."/>
            <person name="Murata T."/>
            <person name="Nelson D."/>
            <person name="Pils B."/>
            <person name="Prigge M."/>
            <person name="Reiss B."/>
            <person name="Renner T."/>
            <person name="Rombauts S."/>
            <person name="Rushton P."/>
            <person name="Sanderfoot A."/>
            <person name="Schween G."/>
            <person name="Shiu S.-H."/>
            <person name="Stueber K."/>
            <person name="Theodoulou F.L."/>
            <person name="Tu H."/>
            <person name="Van de Peer Y."/>
            <person name="Verrier P.J."/>
            <person name="Waters E."/>
            <person name="Wood A."/>
            <person name="Yang L."/>
            <person name="Cove D."/>
            <person name="Cuming A."/>
            <person name="Hasebe M."/>
            <person name="Lucas S."/>
            <person name="Mishler D.B."/>
            <person name="Reski R."/>
            <person name="Grigoriev I."/>
            <person name="Quatrano R.S."/>
            <person name="Boore J.L."/>
        </authorList>
    </citation>
    <scope>NUCLEOTIDE SEQUENCE [LARGE SCALE GENOMIC DNA]</scope>
    <source>
        <strain evidence="5 6">cv. Gransden 2004</strain>
    </source>
</reference>
<evidence type="ECO:0000313" key="4">
    <source>
        <dbReference type="EMBL" id="PNR57545.1"/>
    </source>
</evidence>
<organism evidence="4">
    <name type="scientific">Physcomitrium patens</name>
    <name type="common">Spreading-leaved earth moss</name>
    <name type="synonym">Physcomitrella patens</name>
    <dbReference type="NCBI Taxonomy" id="3218"/>
    <lineage>
        <taxon>Eukaryota</taxon>
        <taxon>Viridiplantae</taxon>
        <taxon>Streptophyta</taxon>
        <taxon>Embryophyta</taxon>
        <taxon>Bryophyta</taxon>
        <taxon>Bryophytina</taxon>
        <taxon>Bryopsida</taxon>
        <taxon>Funariidae</taxon>
        <taxon>Funariales</taxon>
        <taxon>Funariaceae</taxon>
        <taxon>Physcomitrium</taxon>
    </lineage>
</organism>
<dbReference type="PROSITE" id="PS50082">
    <property type="entry name" value="WD_REPEATS_2"/>
    <property type="match status" value="3"/>
</dbReference>
<reference evidence="4 6" key="2">
    <citation type="journal article" date="2018" name="Plant J.">
        <title>The Physcomitrella patens chromosome-scale assembly reveals moss genome structure and evolution.</title>
        <authorList>
            <person name="Lang D."/>
            <person name="Ullrich K.K."/>
            <person name="Murat F."/>
            <person name="Fuchs J."/>
            <person name="Jenkins J."/>
            <person name="Haas F.B."/>
            <person name="Piednoel M."/>
            <person name="Gundlach H."/>
            <person name="Van Bel M."/>
            <person name="Meyberg R."/>
            <person name="Vives C."/>
            <person name="Morata J."/>
            <person name="Symeonidi A."/>
            <person name="Hiss M."/>
            <person name="Muchero W."/>
            <person name="Kamisugi Y."/>
            <person name="Saleh O."/>
            <person name="Blanc G."/>
            <person name="Decker E.L."/>
            <person name="van Gessel N."/>
            <person name="Grimwood J."/>
            <person name="Hayes R.D."/>
            <person name="Graham S.W."/>
            <person name="Gunter L.E."/>
            <person name="McDaniel S.F."/>
            <person name="Hoernstein S.N.W."/>
            <person name="Larsson A."/>
            <person name="Li F.W."/>
            <person name="Perroud P.F."/>
            <person name="Phillips J."/>
            <person name="Ranjan P."/>
            <person name="Rokshar D.S."/>
            <person name="Rothfels C.J."/>
            <person name="Schneider L."/>
            <person name="Shu S."/>
            <person name="Stevenson D.W."/>
            <person name="Thummler F."/>
            <person name="Tillich M."/>
            <person name="Villarreal Aguilar J.C."/>
            <person name="Widiez T."/>
            <person name="Wong G.K."/>
            <person name="Wymore A."/>
            <person name="Zhang Y."/>
            <person name="Zimmer A.D."/>
            <person name="Quatrano R.S."/>
            <person name="Mayer K.F.X."/>
            <person name="Goodstein D."/>
            <person name="Casacuberta J.M."/>
            <person name="Vandepoele K."/>
            <person name="Reski R."/>
            <person name="Cuming A.C."/>
            <person name="Tuskan G.A."/>
            <person name="Maumus F."/>
            <person name="Salse J."/>
            <person name="Schmutz J."/>
            <person name="Rensing S.A."/>
        </authorList>
    </citation>
    <scope>NUCLEOTIDE SEQUENCE [LARGE SCALE GENOMIC DNA]</scope>
    <source>
        <strain evidence="5 6">cv. Gransden 2004</strain>
    </source>
</reference>
<dbReference type="InParanoid" id="A0A2K1KUR6"/>
<dbReference type="InterPro" id="IPR052779">
    <property type="entry name" value="WDR62"/>
</dbReference>
<feature type="repeat" description="WD" evidence="1">
    <location>
        <begin position="413"/>
        <end position="435"/>
    </location>
</feature>
<dbReference type="InterPro" id="IPR015943">
    <property type="entry name" value="WD40/YVTN_repeat-like_dom_sf"/>
</dbReference>
<dbReference type="EMBL" id="ABEU02000003">
    <property type="protein sequence ID" value="PNR57545.1"/>
    <property type="molecule type" value="Genomic_DNA"/>
</dbReference>
<dbReference type="PANTHER" id="PTHR45589">
    <property type="entry name" value="WD REPEAT DOMAIN 62, ISOFORM G"/>
    <property type="match status" value="1"/>
</dbReference>
<dbReference type="InterPro" id="IPR056162">
    <property type="entry name" value="WD40_MABP1-WDR62_2nd"/>
</dbReference>
<feature type="repeat" description="WD" evidence="1">
    <location>
        <begin position="111"/>
        <end position="154"/>
    </location>
</feature>